<dbReference type="EMBL" id="OU892280">
    <property type="protein sequence ID" value="CAG9767526.1"/>
    <property type="molecule type" value="Genomic_DNA"/>
</dbReference>
<protein>
    <submittedName>
        <fullName evidence="2">Uncharacterized protein</fullName>
    </submittedName>
</protein>
<evidence type="ECO:0000256" key="1">
    <source>
        <dbReference type="SAM" id="MobiDB-lite"/>
    </source>
</evidence>
<feature type="compositionally biased region" description="Acidic residues" evidence="1">
    <location>
        <begin position="10"/>
        <end position="22"/>
    </location>
</feature>
<feature type="compositionally biased region" description="Polar residues" evidence="1">
    <location>
        <begin position="139"/>
        <end position="158"/>
    </location>
</feature>
<evidence type="ECO:0000313" key="2">
    <source>
        <dbReference type="EMBL" id="CAG9767526.1"/>
    </source>
</evidence>
<reference evidence="2" key="1">
    <citation type="submission" date="2022-01" db="EMBL/GenBank/DDBJ databases">
        <authorList>
            <person name="King R."/>
        </authorList>
    </citation>
    <scope>NUCLEOTIDE SEQUENCE</scope>
</reference>
<dbReference type="OrthoDB" id="6757273at2759"/>
<feature type="region of interest" description="Disordered" evidence="1">
    <location>
        <begin position="68"/>
        <end position="160"/>
    </location>
</feature>
<feature type="compositionally biased region" description="Polar residues" evidence="1">
    <location>
        <begin position="75"/>
        <end position="85"/>
    </location>
</feature>
<feature type="compositionally biased region" description="Low complexity" evidence="1">
    <location>
        <begin position="106"/>
        <end position="132"/>
    </location>
</feature>
<feature type="compositionally biased region" description="Acidic residues" evidence="1">
    <location>
        <begin position="89"/>
        <end position="105"/>
    </location>
</feature>
<proteinExistence type="predicted"/>
<accession>A0A9N9QP01</accession>
<feature type="region of interest" description="Disordered" evidence="1">
    <location>
        <begin position="1"/>
        <end position="22"/>
    </location>
</feature>
<gene>
    <name evidence="2" type="ORF">CEUTPL_LOCUS8088</name>
</gene>
<name>A0A9N9QP01_9CUCU</name>
<sequence length="494" mass="56198">MSVSSKNIESEGEVELSDGEYILDDNGFVCTSKSQKEISSSQDDRKTILDKLRSIQEGNPNIEAVFIEDEEDTKQTLAQPASSRSNGEETVESEEAENNISDEDTSSASETEYFHNSPKTASAKTSSTPNANRLVGKQTVAQNLSPKPNITSTKSTLSIPCRNPPPTPLIVKQVSPSTLTANFLKNSNRIVLNKQNGSGKEILVIPDEVLPFIASSVHPITLTVPGVGAVVLNKSNTVTPRPQPVPKPPVDPPTYHPLCDPKYQFWKYRKGIKRDLEGFSINDRLGFYRAEQNRSRICVQYYENTIRKMNKETEVLSRQFGLLPKSVEIPQVKKIRKARKKTIKKPKGNNLTPIQKKNLHVIKKWKEHFKKESENQTELSSSEDDENLLDRKLRLEREKKREAKKQKTVRKCVLNKKKSKKIKVERSPQTNPYLKKYKTYESTCKIINNLEDLELEMNPDQPVLVINEENYLSWDFEKLRLKNNLVYPSETEKA</sequence>
<dbReference type="AlphaFoldDB" id="A0A9N9QP01"/>
<organism evidence="2 3">
    <name type="scientific">Ceutorhynchus assimilis</name>
    <name type="common">cabbage seed weevil</name>
    <dbReference type="NCBI Taxonomy" id="467358"/>
    <lineage>
        <taxon>Eukaryota</taxon>
        <taxon>Metazoa</taxon>
        <taxon>Ecdysozoa</taxon>
        <taxon>Arthropoda</taxon>
        <taxon>Hexapoda</taxon>
        <taxon>Insecta</taxon>
        <taxon>Pterygota</taxon>
        <taxon>Neoptera</taxon>
        <taxon>Endopterygota</taxon>
        <taxon>Coleoptera</taxon>
        <taxon>Polyphaga</taxon>
        <taxon>Cucujiformia</taxon>
        <taxon>Curculionidae</taxon>
        <taxon>Ceutorhynchinae</taxon>
        <taxon>Ceutorhynchus</taxon>
    </lineage>
</organism>
<dbReference type="Proteomes" id="UP001152799">
    <property type="component" value="Chromosome 4"/>
</dbReference>
<keyword evidence="3" id="KW-1185">Reference proteome</keyword>
<evidence type="ECO:0000313" key="3">
    <source>
        <dbReference type="Proteomes" id="UP001152799"/>
    </source>
</evidence>